<dbReference type="SUPFAM" id="SSF55811">
    <property type="entry name" value="Nudix"/>
    <property type="match status" value="1"/>
</dbReference>
<keyword evidence="8 14" id="KW-0227">DNA damage</keyword>
<dbReference type="PANTHER" id="PTHR42944:SF1">
    <property type="entry name" value="ADENINE DNA GLYCOSYLASE"/>
    <property type="match status" value="1"/>
</dbReference>
<dbReference type="EC" id="3.2.2.31" evidence="4 14"/>
<evidence type="ECO:0000256" key="9">
    <source>
        <dbReference type="ARBA" id="ARBA00022801"/>
    </source>
</evidence>
<organism evidence="17 18">
    <name type="scientific">Rhodopseudomonas palustris</name>
    <dbReference type="NCBI Taxonomy" id="1076"/>
    <lineage>
        <taxon>Bacteria</taxon>
        <taxon>Pseudomonadati</taxon>
        <taxon>Pseudomonadota</taxon>
        <taxon>Alphaproteobacteria</taxon>
        <taxon>Hyphomicrobiales</taxon>
        <taxon>Nitrobacteraceae</taxon>
        <taxon>Rhodopseudomonas</taxon>
    </lineage>
</organism>
<dbReference type="GO" id="GO:0035485">
    <property type="term" value="F:adenine/guanine mispair binding"/>
    <property type="evidence" value="ECO:0007669"/>
    <property type="project" value="TreeGrafter"/>
</dbReference>
<dbReference type="InterPro" id="IPR023170">
    <property type="entry name" value="HhH_base_excis_C"/>
</dbReference>
<evidence type="ECO:0000256" key="6">
    <source>
        <dbReference type="ARBA" id="ARBA00022485"/>
    </source>
</evidence>
<comment type="catalytic activity">
    <reaction evidence="1 14">
        <text>Hydrolyzes free adenine bases from 7,8-dihydro-8-oxoguanine:adenine mismatched double-stranded DNA, leaving an apurinic site.</text>
        <dbReference type="EC" id="3.2.2.31"/>
    </reaction>
</comment>
<keyword evidence="11" id="KW-0411">Iron-sulfur</keyword>
<dbReference type="SMART" id="SM00478">
    <property type="entry name" value="ENDO3c"/>
    <property type="match status" value="1"/>
</dbReference>
<dbReference type="GO" id="GO:0006284">
    <property type="term" value="P:base-excision repair"/>
    <property type="evidence" value="ECO:0007669"/>
    <property type="project" value="UniProtKB-UniRule"/>
</dbReference>
<keyword evidence="9" id="KW-0378">Hydrolase</keyword>
<dbReference type="InterPro" id="IPR004035">
    <property type="entry name" value="Endouclease-III_FeS-bd_BS"/>
</dbReference>
<evidence type="ECO:0000256" key="14">
    <source>
        <dbReference type="RuleBase" id="RU365096"/>
    </source>
</evidence>
<sequence>MSLAGAAPRRKQSPVITAEHDPADASLRARPAALLAWYDRHRRSLPWRAPPGATADPYAVWLSEIMLQQTTVRAVGPYFDKFMARWPTVTALGEASLDDVLKMWAGLGYYSRARNLHACAVAVTRQHGGRFPDTEEGLRALPGVGPYTSAAIAAIAFSRRTMPVDGNIERVVSRLYAVEDELPKAKPRIKALAETLLGPSRAGDSAQALMDLGATICTPKKPACALCPLMESCAARLRGDAESFPRKAPKKTGVLRRGAAFVVIRGDQVLVRSRPAKGLLGGMTEVPNSDWLADQDDAAAKAQAPAVKGVTRWHRKAGVVSHVFTHFPLELTVYVAHASAGTRAPAGMRWTQISTLSDEALPNLMRKVIAHGLGD</sequence>
<evidence type="ECO:0000256" key="1">
    <source>
        <dbReference type="ARBA" id="ARBA00000843"/>
    </source>
</evidence>
<dbReference type="InterPro" id="IPR015797">
    <property type="entry name" value="NUDIX_hydrolase-like_dom_sf"/>
</dbReference>
<dbReference type="CDD" id="cd03431">
    <property type="entry name" value="NUDIX_DNA_Glycosylase_C-MutY"/>
    <property type="match status" value="1"/>
</dbReference>
<evidence type="ECO:0000256" key="8">
    <source>
        <dbReference type="ARBA" id="ARBA00022763"/>
    </source>
</evidence>
<reference evidence="17" key="1">
    <citation type="journal article" date="2022" name="Biol. Control">
        <title>In silico genomic analysis of Rhodopseudomonas palustris strains revealed potential biocontrol agents and crop yield enhancers.</title>
        <authorList>
            <person name="Surachat K."/>
            <person name="Kantachote D."/>
            <person name="Deachamag P."/>
            <person name="Wonglapsuwan M."/>
        </authorList>
    </citation>
    <scope>NUCLEOTIDE SEQUENCE</scope>
    <source>
        <strain evidence="17">TLS06</strain>
    </source>
</reference>
<evidence type="ECO:0000313" key="17">
    <source>
        <dbReference type="EMBL" id="UYO39390.1"/>
    </source>
</evidence>
<dbReference type="GO" id="GO:0046872">
    <property type="term" value="F:metal ion binding"/>
    <property type="evidence" value="ECO:0007669"/>
    <property type="project" value="UniProtKB-UniRule"/>
</dbReference>
<evidence type="ECO:0000256" key="4">
    <source>
        <dbReference type="ARBA" id="ARBA00012045"/>
    </source>
</evidence>
<dbReference type="SMART" id="SM00525">
    <property type="entry name" value="FES"/>
    <property type="match status" value="1"/>
</dbReference>
<dbReference type="Pfam" id="PF00633">
    <property type="entry name" value="HHH"/>
    <property type="match status" value="1"/>
</dbReference>
<accession>A0AAX3DZ03</accession>
<keyword evidence="12" id="KW-0234">DNA repair</keyword>
<keyword evidence="10 14" id="KW-0408">Iron</keyword>
<evidence type="ECO:0000313" key="18">
    <source>
        <dbReference type="Proteomes" id="UP001163166"/>
    </source>
</evidence>
<dbReference type="InterPro" id="IPR003265">
    <property type="entry name" value="HhH-GPD_domain"/>
</dbReference>
<dbReference type="FunFam" id="1.10.340.30:FF:000002">
    <property type="entry name" value="Adenine DNA glycosylase"/>
    <property type="match status" value="1"/>
</dbReference>
<evidence type="ECO:0000256" key="3">
    <source>
        <dbReference type="ARBA" id="ARBA00008343"/>
    </source>
</evidence>
<evidence type="ECO:0000259" key="16">
    <source>
        <dbReference type="SMART" id="SM00478"/>
    </source>
</evidence>
<dbReference type="InterPro" id="IPR003651">
    <property type="entry name" value="Endonuclease3_FeS-loop_motif"/>
</dbReference>
<name>A0AAX3DZ03_RHOPL</name>
<evidence type="ECO:0000256" key="12">
    <source>
        <dbReference type="ARBA" id="ARBA00023204"/>
    </source>
</evidence>
<dbReference type="Gene3D" id="1.10.1670.10">
    <property type="entry name" value="Helix-hairpin-Helix base-excision DNA repair enzymes (C-terminal)"/>
    <property type="match status" value="1"/>
</dbReference>
<evidence type="ECO:0000256" key="10">
    <source>
        <dbReference type="ARBA" id="ARBA00023004"/>
    </source>
</evidence>
<dbReference type="InterPro" id="IPR000445">
    <property type="entry name" value="HhH_motif"/>
</dbReference>
<dbReference type="InterPro" id="IPR029119">
    <property type="entry name" value="MutY_C"/>
</dbReference>
<dbReference type="NCBIfam" id="TIGR01084">
    <property type="entry name" value="mutY"/>
    <property type="match status" value="1"/>
</dbReference>
<evidence type="ECO:0000256" key="7">
    <source>
        <dbReference type="ARBA" id="ARBA00022723"/>
    </source>
</evidence>
<evidence type="ECO:0000256" key="11">
    <source>
        <dbReference type="ARBA" id="ARBA00023014"/>
    </source>
</evidence>
<evidence type="ECO:0000256" key="5">
    <source>
        <dbReference type="ARBA" id="ARBA00022023"/>
    </source>
</evidence>
<dbReference type="GO" id="GO:0032357">
    <property type="term" value="F:oxidized purine DNA binding"/>
    <property type="evidence" value="ECO:0007669"/>
    <property type="project" value="TreeGrafter"/>
</dbReference>
<evidence type="ECO:0000256" key="2">
    <source>
        <dbReference type="ARBA" id="ARBA00002933"/>
    </source>
</evidence>
<keyword evidence="7" id="KW-0479">Metal-binding</keyword>
<dbReference type="Gene3D" id="3.90.79.10">
    <property type="entry name" value="Nucleoside Triphosphate Pyrophosphohydrolase"/>
    <property type="match status" value="1"/>
</dbReference>
<dbReference type="AlphaFoldDB" id="A0AAX3DZ03"/>
<comment type="similarity">
    <text evidence="3 14">Belongs to the Nth/MutY family.</text>
</comment>
<dbReference type="CDD" id="cd00056">
    <property type="entry name" value="ENDO3c"/>
    <property type="match status" value="1"/>
</dbReference>
<dbReference type="RefSeq" id="WP_264074724.1">
    <property type="nucleotide sequence ID" value="NZ_CP076676.1"/>
</dbReference>
<comment type="function">
    <text evidence="2">Adenine glycosylase active on G-A mispairs. MutY also corrects error-prone DNA synthesis past GO lesions which are due to the oxidatively damaged form of guanine: 7,8-dihydro-8-oxoguanine (8-oxo-dGTP).</text>
</comment>
<dbReference type="Pfam" id="PF14815">
    <property type="entry name" value="NUDIX_4"/>
    <property type="match status" value="1"/>
</dbReference>
<keyword evidence="13 14" id="KW-0326">Glycosidase</keyword>
<dbReference type="Pfam" id="PF00730">
    <property type="entry name" value="HhH-GPD"/>
    <property type="match status" value="1"/>
</dbReference>
<dbReference type="GO" id="GO:0006298">
    <property type="term" value="P:mismatch repair"/>
    <property type="evidence" value="ECO:0007669"/>
    <property type="project" value="TreeGrafter"/>
</dbReference>
<dbReference type="InterPro" id="IPR005760">
    <property type="entry name" value="A/G_AdeGlyc_MutY"/>
</dbReference>
<protein>
    <recommendedName>
        <fullName evidence="5 14">Adenine DNA glycosylase</fullName>
        <ecNumber evidence="4 14">3.2.2.31</ecNumber>
    </recommendedName>
</protein>
<dbReference type="Pfam" id="PF10576">
    <property type="entry name" value="EndIII_4Fe-2S"/>
    <property type="match status" value="1"/>
</dbReference>
<dbReference type="GO" id="GO:0034039">
    <property type="term" value="F:8-oxo-7,8-dihydroguanine DNA N-glycosylase activity"/>
    <property type="evidence" value="ECO:0007669"/>
    <property type="project" value="TreeGrafter"/>
</dbReference>
<dbReference type="Gene3D" id="1.10.340.30">
    <property type="entry name" value="Hypothetical protein, domain 2"/>
    <property type="match status" value="1"/>
</dbReference>
<dbReference type="GO" id="GO:0051539">
    <property type="term" value="F:4 iron, 4 sulfur cluster binding"/>
    <property type="evidence" value="ECO:0007669"/>
    <property type="project" value="UniProtKB-UniRule"/>
</dbReference>
<dbReference type="InterPro" id="IPR011257">
    <property type="entry name" value="DNA_glycosylase"/>
</dbReference>
<dbReference type="PROSITE" id="PS00764">
    <property type="entry name" value="ENDONUCLEASE_III_1"/>
    <property type="match status" value="1"/>
</dbReference>
<dbReference type="GO" id="GO:0000701">
    <property type="term" value="F:purine-specific mismatch base pair DNA N-glycosylase activity"/>
    <property type="evidence" value="ECO:0007669"/>
    <property type="project" value="UniProtKB-EC"/>
</dbReference>
<dbReference type="EMBL" id="CP076676">
    <property type="protein sequence ID" value="UYO39390.1"/>
    <property type="molecule type" value="Genomic_DNA"/>
</dbReference>
<evidence type="ECO:0000256" key="15">
    <source>
        <dbReference type="SAM" id="MobiDB-lite"/>
    </source>
</evidence>
<feature type="region of interest" description="Disordered" evidence="15">
    <location>
        <begin position="1"/>
        <end position="22"/>
    </location>
</feature>
<dbReference type="Proteomes" id="UP001163166">
    <property type="component" value="Chromosome"/>
</dbReference>
<proteinExistence type="inferred from homology"/>
<keyword evidence="6" id="KW-0004">4Fe-4S</keyword>
<dbReference type="PANTHER" id="PTHR42944">
    <property type="entry name" value="ADENINE DNA GLYCOSYLASE"/>
    <property type="match status" value="1"/>
</dbReference>
<dbReference type="InterPro" id="IPR044298">
    <property type="entry name" value="MIG/MutY"/>
</dbReference>
<gene>
    <name evidence="17" type="primary">mutY</name>
    <name evidence="17" type="ORF">KQX62_22230</name>
</gene>
<evidence type="ECO:0000256" key="13">
    <source>
        <dbReference type="ARBA" id="ARBA00023295"/>
    </source>
</evidence>
<comment type="cofactor">
    <cofactor evidence="14">
        <name>[4Fe-4S] cluster</name>
        <dbReference type="ChEBI" id="CHEBI:49883"/>
    </cofactor>
    <text evidence="14">Binds 1 [4Fe-4S] cluster.</text>
</comment>
<feature type="domain" description="HhH-GPD" evidence="16">
    <location>
        <begin position="66"/>
        <end position="215"/>
    </location>
</feature>
<dbReference type="SUPFAM" id="SSF48150">
    <property type="entry name" value="DNA-glycosylase"/>
    <property type="match status" value="1"/>
</dbReference>